<proteinExistence type="predicted"/>
<sequence>MPQFPTAPLDEDDARRVLLARAVESASDGALLPAAERSRIDRNARDELLREAAGRPVDPRRLLRLRADQVIAAVGVREPGLVALLAPSPWPGRIAWLLPLLALVLGAASDWVGDPHRVNLLSIPLAGLLAWNLVVYGVLLASLLRGKGRHSPWLAGLAGWTDGERALRRGGPARLQARLLFQRDWLKASRAAETARWTRVLHLCAACWALGWLASLAVRGLVVEYRVGWESTFLGPAQVHAVLAALRGPAAWLQALPPLSMEEVAALHFGAGGGTATGGRAWVLMVAVLLAAVVVLPRLLLAAVAAVSQARARRRPGVSLDDPYFARILSLLDTGRVALAVLETRDEDLDWLRRRFAQDARAWPLLGSSDQGDELRLLLGAPPAPAAVPARGSAWWPWRGPVAAPASAAAQAQGALCVVRSPQALAQARDAAQAAGGLPLLALWRGEVPGPASQPGCTVLREDEAGACWVQRTRLHQALAGLLPTPQAEAVRRVGEALAASDAQRLQQAMHAAALYLLSAARQQEELHGLASGASRLLPGPRREAAQAQERAMDGILGRVREAGQRYLDRLRELHAVPEGEMALAEQQLEARFQVDSPVHAPQAGMAGAATGAAVGATVDLAAGGLTLGAAAALGALVGGGAAYVGALWKNRATPGGGTLVQLSEDMLQALAEAALMQYLAVVHAPAATDLAWPGWVTQALAQRRPQMAPFWAQARTQPDAHRLAQPLGHVLEGAMRELLARAWPEGILSS</sequence>
<dbReference type="InterPro" id="IPR021871">
    <property type="entry name" value="DUF3482"/>
</dbReference>
<reference evidence="2 3" key="1">
    <citation type="submission" date="2020-10" db="EMBL/GenBank/DDBJ databases">
        <title>Draft genome of Ramlibacter aquaticus LMG 30558.</title>
        <authorList>
            <person name="Props R."/>
        </authorList>
    </citation>
    <scope>NUCLEOTIDE SEQUENCE [LARGE SCALE GENOMIC DNA]</scope>
    <source>
        <strain evidence="2 3">LMG 30558</strain>
    </source>
</reference>
<keyword evidence="1" id="KW-1133">Transmembrane helix</keyword>
<protein>
    <submittedName>
        <fullName evidence="2">DUF3482 domain-containing protein</fullName>
    </submittedName>
</protein>
<dbReference type="RefSeq" id="WP_193782088.1">
    <property type="nucleotide sequence ID" value="NZ_JADDOJ010000107.1"/>
</dbReference>
<comment type="caution">
    <text evidence="2">The sequence shown here is derived from an EMBL/GenBank/DDBJ whole genome shotgun (WGS) entry which is preliminary data.</text>
</comment>
<accession>A0ABR9SJJ9</accession>
<feature type="transmembrane region" description="Helical" evidence="1">
    <location>
        <begin position="200"/>
        <end position="222"/>
    </location>
</feature>
<evidence type="ECO:0000256" key="1">
    <source>
        <dbReference type="SAM" id="Phobius"/>
    </source>
</evidence>
<evidence type="ECO:0000313" key="2">
    <source>
        <dbReference type="EMBL" id="MBE7942538.1"/>
    </source>
</evidence>
<feature type="transmembrane region" description="Helical" evidence="1">
    <location>
        <begin position="282"/>
        <end position="307"/>
    </location>
</feature>
<dbReference type="EMBL" id="JADDOJ010000107">
    <property type="protein sequence ID" value="MBE7942538.1"/>
    <property type="molecule type" value="Genomic_DNA"/>
</dbReference>
<dbReference type="Pfam" id="PF11981">
    <property type="entry name" value="DUF3482"/>
    <property type="match status" value="1"/>
</dbReference>
<keyword evidence="3" id="KW-1185">Reference proteome</keyword>
<keyword evidence="1" id="KW-0812">Transmembrane</keyword>
<gene>
    <name evidence="2" type="ORF">IM725_18375</name>
</gene>
<feature type="transmembrane region" description="Helical" evidence="1">
    <location>
        <begin position="125"/>
        <end position="144"/>
    </location>
</feature>
<evidence type="ECO:0000313" key="3">
    <source>
        <dbReference type="Proteomes" id="UP000715965"/>
    </source>
</evidence>
<keyword evidence="1" id="KW-0472">Membrane</keyword>
<name>A0ABR9SJJ9_9BURK</name>
<organism evidence="2 3">
    <name type="scientific">Ramlibacter aquaticus</name>
    <dbReference type="NCBI Taxonomy" id="2780094"/>
    <lineage>
        <taxon>Bacteria</taxon>
        <taxon>Pseudomonadati</taxon>
        <taxon>Pseudomonadota</taxon>
        <taxon>Betaproteobacteria</taxon>
        <taxon>Burkholderiales</taxon>
        <taxon>Comamonadaceae</taxon>
        <taxon>Ramlibacter</taxon>
    </lineage>
</organism>
<dbReference type="Proteomes" id="UP000715965">
    <property type="component" value="Unassembled WGS sequence"/>
</dbReference>